<organism evidence="8 9">
    <name type="scientific">Musca domestica</name>
    <name type="common">House fly</name>
    <dbReference type="NCBI Taxonomy" id="7370"/>
    <lineage>
        <taxon>Eukaryota</taxon>
        <taxon>Metazoa</taxon>
        <taxon>Ecdysozoa</taxon>
        <taxon>Arthropoda</taxon>
        <taxon>Hexapoda</taxon>
        <taxon>Insecta</taxon>
        <taxon>Pterygota</taxon>
        <taxon>Neoptera</taxon>
        <taxon>Endopterygota</taxon>
        <taxon>Diptera</taxon>
        <taxon>Brachycera</taxon>
        <taxon>Muscomorpha</taxon>
        <taxon>Muscoidea</taxon>
        <taxon>Muscidae</taxon>
        <taxon>Musca</taxon>
    </lineage>
</organism>
<keyword evidence="4" id="KW-0206">Cytoskeleton</keyword>
<keyword evidence="3" id="KW-0963">Cytoplasm</keyword>
<feature type="region of interest" description="Disordered" evidence="7">
    <location>
        <begin position="1"/>
        <end position="32"/>
    </location>
</feature>
<evidence type="ECO:0000256" key="3">
    <source>
        <dbReference type="ARBA" id="ARBA00022490"/>
    </source>
</evidence>
<evidence type="ECO:0000256" key="6">
    <source>
        <dbReference type="ARBA" id="ARBA00034777"/>
    </source>
</evidence>
<sequence length="162" mass="18776">MSSNSNSSPKTGKSSANRSNNDNPEVIAGISGINEPRPMPYLFEKELINKANKHIYVVDDFVPSRNTHHITAKFYAHHQQREPRNEKAYRNFIERPCPERHQTENHVYGWMPQTLKATRLLRELNFINAPNQRCCLTVYGEILQSDKITERAGFNGLRFHLQ</sequence>
<name>A0ABM3VQK3_MUSDO</name>
<dbReference type="Pfam" id="PF14886">
    <property type="entry name" value="FAM183"/>
    <property type="match status" value="1"/>
</dbReference>
<dbReference type="Proteomes" id="UP001652621">
    <property type="component" value="Unplaced"/>
</dbReference>
<evidence type="ECO:0000313" key="8">
    <source>
        <dbReference type="Proteomes" id="UP001652621"/>
    </source>
</evidence>
<keyword evidence="5" id="KW-0966">Cell projection</keyword>
<evidence type="ECO:0000256" key="7">
    <source>
        <dbReference type="SAM" id="MobiDB-lite"/>
    </source>
</evidence>
<comment type="similarity">
    <text evidence="6">Belongs to the CFAP144 family.</text>
</comment>
<gene>
    <name evidence="9" type="primary">LOC131807065</name>
</gene>
<evidence type="ECO:0000256" key="5">
    <source>
        <dbReference type="ARBA" id="ARBA00023273"/>
    </source>
</evidence>
<reference evidence="9" key="1">
    <citation type="submission" date="2025-08" db="UniProtKB">
        <authorList>
            <consortium name="RefSeq"/>
        </authorList>
    </citation>
    <scope>IDENTIFICATION</scope>
    <source>
        <strain evidence="9">Aabys</strain>
        <tissue evidence="9">Whole body</tissue>
    </source>
</reference>
<evidence type="ECO:0000256" key="1">
    <source>
        <dbReference type="ARBA" id="ARBA00004138"/>
    </source>
</evidence>
<evidence type="ECO:0000313" key="9">
    <source>
        <dbReference type="RefSeq" id="XP_058988072.1"/>
    </source>
</evidence>
<accession>A0ABM3VQK3</accession>
<evidence type="ECO:0000256" key="2">
    <source>
        <dbReference type="ARBA" id="ARBA00004245"/>
    </source>
</evidence>
<feature type="compositionally biased region" description="Polar residues" evidence="7">
    <location>
        <begin position="1"/>
        <end position="23"/>
    </location>
</feature>
<comment type="subcellular location">
    <subcellularLocation>
        <location evidence="1">Cell projection</location>
        <location evidence="1">Cilium</location>
    </subcellularLocation>
    <subcellularLocation>
        <location evidence="2">Cytoplasm</location>
        <location evidence="2">Cytoskeleton</location>
    </subcellularLocation>
</comment>
<dbReference type="RefSeq" id="XP_058988072.1">
    <property type="nucleotide sequence ID" value="XM_059132089.1"/>
</dbReference>
<dbReference type="GeneID" id="131807065"/>
<protein>
    <submittedName>
        <fullName evidence="9">Uncharacterized protein LOC131807065</fullName>
    </submittedName>
</protein>
<evidence type="ECO:0000256" key="4">
    <source>
        <dbReference type="ARBA" id="ARBA00023212"/>
    </source>
</evidence>
<keyword evidence="8" id="KW-1185">Reference proteome</keyword>
<proteinExistence type="inferred from homology"/>
<dbReference type="InterPro" id="IPR029214">
    <property type="entry name" value="CFAP144"/>
</dbReference>